<feature type="region of interest" description="Disordered" evidence="1">
    <location>
        <begin position="60"/>
        <end position="81"/>
    </location>
</feature>
<evidence type="ECO:0000256" key="1">
    <source>
        <dbReference type="SAM" id="MobiDB-lite"/>
    </source>
</evidence>
<feature type="compositionally biased region" description="Low complexity" evidence="1">
    <location>
        <begin position="60"/>
        <end position="74"/>
    </location>
</feature>
<organism evidence="2 3">
    <name type="scientific">Mycena albidolilacea</name>
    <dbReference type="NCBI Taxonomy" id="1033008"/>
    <lineage>
        <taxon>Eukaryota</taxon>
        <taxon>Fungi</taxon>
        <taxon>Dikarya</taxon>
        <taxon>Basidiomycota</taxon>
        <taxon>Agaricomycotina</taxon>
        <taxon>Agaricomycetes</taxon>
        <taxon>Agaricomycetidae</taxon>
        <taxon>Agaricales</taxon>
        <taxon>Marasmiineae</taxon>
        <taxon>Mycenaceae</taxon>
        <taxon>Mycena</taxon>
    </lineage>
</organism>
<evidence type="ECO:0000313" key="2">
    <source>
        <dbReference type="EMBL" id="KAJ7364381.1"/>
    </source>
</evidence>
<reference evidence="2" key="1">
    <citation type="submission" date="2023-03" db="EMBL/GenBank/DDBJ databases">
        <title>Massive genome expansion in bonnet fungi (Mycena s.s.) driven by repeated elements and novel gene families across ecological guilds.</title>
        <authorList>
            <consortium name="Lawrence Berkeley National Laboratory"/>
            <person name="Harder C.B."/>
            <person name="Miyauchi S."/>
            <person name="Viragh M."/>
            <person name="Kuo A."/>
            <person name="Thoen E."/>
            <person name="Andreopoulos B."/>
            <person name="Lu D."/>
            <person name="Skrede I."/>
            <person name="Drula E."/>
            <person name="Henrissat B."/>
            <person name="Morin E."/>
            <person name="Kohler A."/>
            <person name="Barry K."/>
            <person name="LaButti K."/>
            <person name="Morin E."/>
            <person name="Salamov A."/>
            <person name="Lipzen A."/>
            <person name="Mereny Z."/>
            <person name="Hegedus B."/>
            <person name="Baldrian P."/>
            <person name="Stursova M."/>
            <person name="Weitz H."/>
            <person name="Taylor A."/>
            <person name="Grigoriev I.V."/>
            <person name="Nagy L.G."/>
            <person name="Martin F."/>
            <person name="Kauserud H."/>
        </authorList>
    </citation>
    <scope>NUCLEOTIDE SEQUENCE</scope>
    <source>
        <strain evidence="2">CBHHK002</strain>
    </source>
</reference>
<dbReference type="AlphaFoldDB" id="A0AAD7AP89"/>
<dbReference type="EMBL" id="JARIHO010000003">
    <property type="protein sequence ID" value="KAJ7364381.1"/>
    <property type="molecule type" value="Genomic_DNA"/>
</dbReference>
<accession>A0AAD7AP89</accession>
<sequence length="330" mass="35927">MAHSTSPSEVAMAHSTGASQVAVAQSASPGQMFHNATGFGIHGGQFMSVQGNVNIQPMIPSTTLPAPQAPQTTTVYSESGNYSNQLLPRGRGFPLYVPKPQRNLPPEYRRRGVAIGDVGTITPEGIFDFFFNIYLPADDPINANVPKNFAPLPPYLVMDVIDQDFDPGDYVSSSSIHEINDDFSEPELGGEFIFNCRGPNGAVLAMPHGAHLEKLRSISEMRQYAGKHAESWYKHVNGTTLSGGRGRGLVNGSLYLVTGCEKAESWGIATFHDVPGQNEFQLSFAPTRDAAHGHRYRWHAPYCRHKHADPPPLDGSPLNQTTFIHAFAIS</sequence>
<comment type="caution">
    <text evidence="2">The sequence shown here is derived from an EMBL/GenBank/DDBJ whole genome shotgun (WGS) entry which is preliminary data.</text>
</comment>
<evidence type="ECO:0000313" key="3">
    <source>
        <dbReference type="Proteomes" id="UP001218218"/>
    </source>
</evidence>
<feature type="non-terminal residue" evidence="2">
    <location>
        <position position="1"/>
    </location>
</feature>
<name>A0AAD7AP89_9AGAR</name>
<proteinExistence type="predicted"/>
<gene>
    <name evidence="2" type="ORF">DFH08DRAFT_1016731</name>
</gene>
<dbReference type="Proteomes" id="UP001218218">
    <property type="component" value="Unassembled WGS sequence"/>
</dbReference>
<keyword evidence="3" id="KW-1185">Reference proteome</keyword>
<protein>
    <submittedName>
        <fullName evidence="2">Uncharacterized protein</fullName>
    </submittedName>
</protein>